<proteinExistence type="predicted"/>
<evidence type="ECO:0000256" key="2">
    <source>
        <dbReference type="ARBA" id="ARBA00022692"/>
    </source>
</evidence>
<feature type="transmembrane region" description="Helical" evidence="5">
    <location>
        <begin position="69"/>
        <end position="90"/>
    </location>
</feature>
<dbReference type="InterPro" id="IPR003752">
    <property type="entry name" value="DiS_bond_form_DsbB/BdbC"/>
</dbReference>
<gene>
    <name evidence="6" type="ORF">ACFOMD_08425</name>
</gene>
<keyword evidence="2 5" id="KW-0812">Transmembrane</keyword>
<keyword evidence="3 5" id="KW-1133">Transmembrane helix</keyword>
<evidence type="ECO:0000256" key="1">
    <source>
        <dbReference type="ARBA" id="ARBA00004141"/>
    </source>
</evidence>
<evidence type="ECO:0000256" key="5">
    <source>
        <dbReference type="SAM" id="Phobius"/>
    </source>
</evidence>
<dbReference type="SUPFAM" id="SSF158442">
    <property type="entry name" value="DsbB-like"/>
    <property type="match status" value="1"/>
</dbReference>
<feature type="transmembrane region" description="Helical" evidence="5">
    <location>
        <begin position="43"/>
        <end position="62"/>
    </location>
</feature>
<evidence type="ECO:0000313" key="7">
    <source>
        <dbReference type="Proteomes" id="UP001595615"/>
    </source>
</evidence>
<keyword evidence="7" id="KW-1185">Reference proteome</keyword>
<dbReference type="Proteomes" id="UP001595615">
    <property type="component" value="Unassembled WGS sequence"/>
</dbReference>
<comment type="subcellular location">
    <subcellularLocation>
        <location evidence="1">Membrane</location>
        <topology evidence="1">Multi-pass membrane protein</topology>
    </subcellularLocation>
</comment>
<dbReference type="RefSeq" id="WP_380859785.1">
    <property type="nucleotide sequence ID" value="NZ_JBHRXV010000006.1"/>
</dbReference>
<evidence type="ECO:0000256" key="4">
    <source>
        <dbReference type="ARBA" id="ARBA00023136"/>
    </source>
</evidence>
<reference evidence="7" key="1">
    <citation type="journal article" date="2019" name="Int. J. Syst. Evol. Microbiol.">
        <title>The Global Catalogue of Microorganisms (GCM) 10K type strain sequencing project: providing services to taxonomists for standard genome sequencing and annotation.</title>
        <authorList>
            <consortium name="The Broad Institute Genomics Platform"/>
            <consortium name="The Broad Institute Genome Sequencing Center for Infectious Disease"/>
            <person name="Wu L."/>
            <person name="Ma J."/>
        </authorList>
    </citation>
    <scope>NUCLEOTIDE SEQUENCE [LARGE SCALE GENOMIC DNA]</scope>
    <source>
        <strain evidence="7">KCTC 42644</strain>
    </source>
</reference>
<evidence type="ECO:0000256" key="3">
    <source>
        <dbReference type="ARBA" id="ARBA00022989"/>
    </source>
</evidence>
<dbReference type="Pfam" id="PF02600">
    <property type="entry name" value="DsbB"/>
    <property type="match status" value="1"/>
</dbReference>
<dbReference type="Gene3D" id="1.20.1550.10">
    <property type="entry name" value="DsbB-like"/>
    <property type="match status" value="1"/>
</dbReference>
<dbReference type="InterPro" id="IPR024199">
    <property type="entry name" value="Uncharacterised_DsbB"/>
</dbReference>
<feature type="transmembrane region" description="Helical" evidence="5">
    <location>
        <begin position="135"/>
        <end position="154"/>
    </location>
</feature>
<accession>A0ABV7XBD8</accession>
<name>A0ABV7XBD8_9SPHN</name>
<dbReference type="EMBL" id="JBHRXV010000006">
    <property type="protein sequence ID" value="MFC3712592.1"/>
    <property type="molecule type" value="Genomic_DNA"/>
</dbReference>
<dbReference type="PIRSF" id="PIRSF033913">
    <property type="entry name" value="S-S_format_DsbB"/>
    <property type="match status" value="1"/>
</dbReference>
<protein>
    <submittedName>
        <fullName evidence="6">Disulfide bond formation protein B</fullName>
    </submittedName>
</protein>
<dbReference type="InterPro" id="IPR023380">
    <property type="entry name" value="DsbB-like_sf"/>
</dbReference>
<evidence type="ECO:0000313" key="6">
    <source>
        <dbReference type="EMBL" id="MFC3712592.1"/>
    </source>
</evidence>
<keyword evidence="4 5" id="KW-0472">Membrane</keyword>
<organism evidence="6 7">
    <name type="scientific">Sphingoaurantiacus capsulatus</name>
    <dbReference type="NCBI Taxonomy" id="1771310"/>
    <lineage>
        <taxon>Bacteria</taxon>
        <taxon>Pseudomonadati</taxon>
        <taxon>Pseudomonadota</taxon>
        <taxon>Alphaproteobacteria</taxon>
        <taxon>Sphingomonadales</taxon>
        <taxon>Sphingosinicellaceae</taxon>
        <taxon>Sphingoaurantiacus</taxon>
    </lineage>
</organism>
<sequence>MTNARTLGAANALALLGSSALLGGALAFQHLGGLAPCEMCFWQRWPHLAAIGFGLLALVLRAHPLRRTFVILAGLSVLVAAALGLFHAGVERKWWAGPTTCSAAPAADGDIFANMLSAPIVRCDAIPWELFGLSLAGWNALLSALIAGGVLWLATRR</sequence>
<comment type="caution">
    <text evidence="6">The sequence shown here is derived from an EMBL/GenBank/DDBJ whole genome shotgun (WGS) entry which is preliminary data.</text>
</comment>